<accession>A0ACC1LKA3</accession>
<sequence>MTKRGISVALSVEPNTSFKRPCTQTENANTLCPECAGADIHTGGGEEYCGDCGAVVNNIILTTSHSYDSERHFGGNYIKLLPCRDSSDPASVQFCKRWSQDMVKHAHTSIVNVCNLLGLSGLAERAERIFVDCTKRLMDPALQIKAGVFGRNGEVRAAACVYIAALEASKVFSLVDIAAATRLSVYIIGNTAKSVLSLLNIQLPLADPLLRIERAVNRVFGCALRSRANVEERRNTVSHISGTAKAAQGFPELLLDFLADNEALRPKLIEVAGQVLAFEQPCSRHAGFNPGTLVSSAVAIGIEHLFVVSPHTEAGSLRRCQQETICRLVALLSGSGQRTIARHVVTLQRDLAKASNATPWLAKAKITTNTVSVYLVEILLCYERTRSWLFSLHPEAPAGEIRQLVADLDSSPSYVRAQSSRERRRAILATGD</sequence>
<reference evidence="1" key="1">
    <citation type="submission" date="2022-07" db="EMBL/GenBank/DDBJ databases">
        <title>Phylogenomic reconstructions and comparative analyses of Kickxellomycotina fungi.</title>
        <authorList>
            <person name="Reynolds N.K."/>
            <person name="Stajich J.E."/>
            <person name="Barry K."/>
            <person name="Grigoriev I.V."/>
            <person name="Crous P."/>
            <person name="Smith M.E."/>
        </authorList>
    </citation>
    <scope>NUCLEOTIDE SEQUENCE</scope>
    <source>
        <strain evidence="1">CBS 102833</strain>
    </source>
</reference>
<organism evidence="1 2">
    <name type="scientific">Coemansia furcata</name>
    <dbReference type="NCBI Taxonomy" id="417177"/>
    <lineage>
        <taxon>Eukaryota</taxon>
        <taxon>Fungi</taxon>
        <taxon>Fungi incertae sedis</taxon>
        <taxon>Zoopagomycota</taxon>
        <taxon>Kickxellomycotina</taxon>
        <taxon>Kickxellomycetes</taxon>
        <taxon>Kickxellales</taxon>
        <taxon>Kickxellaceae</taxon>
        <taxon>Coemansia</taxon>
    </lineage>
</organism>
<dbReference type="Proteomes" id="UP001140096">
    <property type="component" value="Unassembled WGS sequence"/>
</dbReference>
<comment type="caution">
    <text evidence="1">The sequence shown here is derived from an EMBL/GenBank/DDBJ whole genome shotgun (WGS) entry which is preliminary data.</text>
</comment>
<evidence type="ECO:0000313" key="1">
    <source>
        <dbReference type="EMBL" id="KAJ2810164.1"/>
    </source>
</evidence>
<feature type="non-terminal residue" evidence="1">
    <location>
        <position position="432"/>
    </location>
</feature>
<gene>
    <name evidence="1" type="ORF">H4S07_002827</name>
</gene>
<name>A0ACC1LKA3_9FUNG</name>
<keyword evidence="2" id="KW-1185">Reference proteome</keyword>
<evidence type="ECO:0000313" key="2">
    <source>
        <dbReference type="Proteomes" id="UP001140096"/>
    </source>
</evidence>
<protein>
    <submittedName>
        <fullName evidence="1">Uncharacterized protein</fullName>
    </submittedName>
</protein>
<proteinExistence type="predicted"/>
<dbReference type="EMBL" id="JANBUP010000786">
    <property type="protein sequence ID" value="KAJ2810164.1"/>
    <property type="molecule type" value="Genomic_DNA"/>
</dbReference>